<dbReference type="eggNOG" id="KOG2598">
    <property type="taxonomic scope" value="Eukaryota"/>
</dbReference>
<evidence type="ECO:0000313" key="3">
    <source>
        <dbReference type="EMBL" id="AET40014.1"/>
    </source>
</evidence>
<dbReference type="SUPFAM" id="SSF53613">
    <property type="entry name" value="Ribokinase-like"/>
    <property type="match status" value="1"/>
</dbReference>
<dbReference type="GO" id="GO:0008902">
    <property type="term" value="F:hydroxymethylpyrimidine kinase activity"/>
    <property type="evidence" value="ECO:0007669"/>
    <property type="project" value="TreeGrafter"/>
</dbReference>
<dbReference type="RefSeq" id="XP_003646831.1">
    <property type="nucleotide sequence ID" value="XM_003646783.1"/>
</dbReference>
<evidence type="ECO:0000313" key="4">
    <source>
        <dbReference type="Proteomes" id="UP000006790"/>
    </source>
</evidence>
<organism evidence="3 4">
    <name type="scientific">Eremothecium cymbalariae (strain CBS 270.75 / DBVPG 7215 / KCTC 17166 / NRRL Y-17582)</name>
    <name type="common">Yeast</name>
    <dbReference type="NCBI Taxonomy" id="931890"/>
    <lineage>
        <taxon>Eukaryota</taxon>
        <taxon>Fungi</taxon>
        <taxon>Dikarya</taxon>
        <taxon>Ascomycota</taxon>
        <taxon>Saccharomycotina</taxon>
        <taxon>Saccharomycetes</taxon>
        <taxon>Saccharomycetales</taxon>
        <taxon>Saccharomycetaceae</taxon>
        <taxon>Eremothecium</taxon>
    </lineage>
</organism>
<reference evidence="3 4" key="1">
    <citation type="journal article" date="2011" name="G3 (Bethesda)">
        <title>Genome evolution in the Eremothecium clade of the Saccharomyces complex revealed by comparative genomics.</title>
        <authorList>
            <person name="Wendland J."/>
            <person name="Walther A."/>
        </authorList>
    </citation>
    <scope>NUCLEOTIDE SEQUENCE [LARGE SCALE GENOMIC DNA]</scope>
    <source>
        <strain evidence="4">CBS 270.75 / DBVPG 7215 / KCTC 17166 / NRRL Y-17582</strain>
    </source>
</reference>
<dbReference type="FunCoup" id="I6ND72">
    <property type="interactions" value="782"/>
</dbReference>
<name>I6ND72_ERECY</name>
<dbReference type="STRING" id="931890.I6ND72"/>
<dbReference type="InterPro" id="IPR029056">
    <property type="entry name" value="Ribokinase-like"/>
</dbReference>
<dbReference type="OMA" id="NRHTHGT"/>
<dbReference type="Gene3D" id="3.40.1190.20">
    <property type="match status" value="1"/>
</dbReference>
<evidence type="ECO:0000259" key="2">
    <source>
        <dbReference type="Pfam" id="PF08543"/>
    </source>
</evidence>
<dbReference type="InterPro" id="IPR004399">
    <property type="entry name" value="HMP/HMP-P_kinase_dom"/>
</dbReference>
<dbReference type="KEGG" id="erc:Ecym_5248"/>
<feature type="region of interest" description="Disordered" evidence="1">
    <location>
        <begin position="296"/>
        <end position="318"/>
    </location>
</feature>
<dbReference type="PANTHER" id="PTHR20858:SF17">
    <property type="entry name" value="HYDROXYMETHYLPYRIMIDINE_PHOSPHOMETHYLPYRIMIDINE KINASE THI20-RELATED"/>
    <property type="match status" value="1"/>
</dbReference>
<dbReference type="GO" id="GO:0008972">
    <property type="term" value="F:phosphomethylpyrimidine kinase activity"/>
    <property type="evidence" value="ECO:0007669"/>
    <property type="project" value="InterPro"/>
</dbReference>
<dbReference type="InParanoid" id="I6ND72"/>
<dbReference type="InterPro" id="IPR013749">
    <property type="entry name" value="PM/HMP-P_kinase-1"/>
</dbReference>
<dbReference type="CDD" id="cd01169">
    <property type="entry name" value="HMPP_kinase"/>
    <property type="match status" value="1"/>
</dbReference>
<dbReference type="GO" id="GO:0005829">
    <property type="term" value="C:cytosol"/>
    <property type="evidence" value="ECO:0007669"/>
    <property type="project" value="TreeGrafter"/>
</dbReference>
<protein>
    <recommendedName>
        <fullName evidence="2">Pyridoxamine kinase/Phosphomethylpyrimidine kinase domain-containing protein</fullName>
    </recommendedName>
</protein>
<evidence type="ECO:0000256" key="1">
    <source>
        <dbReference type="SAM" id="MobiDB-lite"/>
    </source>
</evidence>
<dbReference type="GeneID" id="11470719"/>
<dbReference type="Pfam" id="PF08543">
    <property type="entry name" value="Phos_pyr_kin"/>
    <property type="match status" value="1"/>
</dbReference>
<dbReference type="HOGENOM" id="CLU_020520_0_3_1"/>
<dbReference type="AlphaFoldDB" id="I6ND72"/>
<dbReference type="Proteomes" id="UP000006790">
    <property type="component" value="Chromosome 5"/>
</dbReference>
<dbReference type="EMBL" id="CP002501">
    <property type="protein sequence ID" value="AET40014.1"/>
    <property type="molecule type" value="Genomic_DNA"/>
</dbReference>
<feature type="domain" description="Pyridoxamine kinase/Phosphomethylpyrimidine kinase" evidence="2">
    <location>
        <begin position="17"/>
        <end position="270"/>
    </location>
</feature>
<feature type="compositionally biased region" description="Low complexity" evidence="1">
    <location>
        <begin position="297"/>
        <end position="318"/>
    </location>
</feature>
<accession>I6ND72</accession>
<dbReference type="NCBIfam" id="TIGR00097">
    <property type="entry name" value="HMP-P_kinase"/>
    <property type="match status" value="1"/>
</dbReference>
<proteinExistence type="predicted"/>
<keyword evidence="4" id="KW-1185">Reference proteome</keyword>
<dbReference type="OrthoDB" id="10028886at2759"/>
<gene>
    <name evidence="3" type="ordered locus">Ecym_5248</name>
</gene>
<dbReference type="PANTHER" id="PTHR20858">
    <property type="entry name" value="PHOSPHOMETHYLPYRIMIDINE KINASE"/>
    <property type="match status" value="1"/>
</dbReference>
<dbReference type="GO" id="GO:0009228">
    <property type="term" value="P:thiamine biosynthetic process"/>
    <property type="evidence" value="ECO:0007669"/>
    <property type="project" value="InterPro"/>
</dbReference>
<sequence length="318" mass="33653">MHTDPTTPTVLTIAGSDPSGGAGIEADIKTITAHGCYAMTCITAITVQTPRAVHAVSATPPDTIAHILQAIMSDMRVDVIKTGMLTPAATQTLLHILDDFQFKGQLVVDPVMTATSGAVLFASSRDPHLLHLLKRATLVTPNIPEALALLGRDETQQVSSVQEMEHIAKQLLVATEAPNILLKGGHCPLDKPPDSNSASELQQRRVADILVTASGDGTKVFESRWIKTKNTHGTGCTLASAIASNLACGDVLESAVRGGLQYVQTTIELEPWLAVTKVRENGPVNHMYHVTRPRPGPGLLAAAAAQQQQQPGAAGSRR</sequence>